<sequence length="174" mass="18832">MTEPSRALLIGGRSGVGKSSVGIEIHVQLSAAGVRHCLIEGDNLDLAYPDPGKYGLAERNLAAMWANYRELGYRRLIYTNTASVFADVTDQLAAAMGDRPEITAILLTCSDETARKRLAQREIGTAFEEHVERGAAMARRLDTAAPERAHRVVTDGRTVAEIAADVITLSGWLP</sequence>
<dbReference type="KEGG" id="nah:F5544_38460"/>
<dbReference type="SUPFAM" id="SSF52540">
    <property type="entry name" value="P-loop containing nucleoside triphosphate hydrolases"/>
    <property type="match status" value="1"/>
</dbReference>
<dbReference type="InterPro" id="IPR027417">
    <property type="entry name" value="P-loop_NTPase"/>
</dbReference>
<gene>
    <name evidence="1" type="ORF">F5544_38460</name>
</gene>
<evidence type="ECO:0008006" key="3">
    <source>
        <dbReference type="Google" id="ProtNLM"/>
    </source>
</evidence>
<proteinExistence type="predicted"/>
<dbReference type="AlphaFoldDB" id="A0A6G9YQL8"/>
<dbReference type="RefSeq" id="WP_167477753.1">
    <property type="nucleotide sequence ID" value="NZ_CP046172.1"/>
</dbReference>
<dbReference type="Gene3D" id="3.40.50.300">
    <property type="entry name" value="P-loop containing nucleotide triphosphate hydrolases"/>
    <property type="match status" value="1"/>
</dbReference>
<protein>
    <recommendedName>
        <fullName evidence="3">Adenylyl-sulfate kinase</fullName>
    </recommendedName>
</protein>
<name>A0A6G9YQL8_9NOCA</name>
<evidence type="ECO:0000313" key="2">
    <source>
        <dbReference type="Proteomes" id="UP000503540"/>
    </source>
</evidence>
<dbReference type="Proteomes" id="UP000503540">
    <property type="component" value="Chromosome"/>
</dbReference>
<accession>A0A6G9YQL8</accession>
<dbReference type="EMBL" id="CP046172">
    <property type="protein sequence ID" value="QIS15514.1"/>
    <property type="molecule type" value="Genomic_DNA"/>
</dbReference>
<reference evidence="1 2" key="1">
    <citation type="journal article" date="2019" name="ACS Chem. Biol.">
        <title>Identification and Mobilization of a Cryptic Antibiotic Biosynthesis Gene Locus from a Human-Pathogenic Nocardia Isolate.</title>
        <authorList>
            <person name="Herisse M."/>
            <person name="Ishida K."/>
            <person name="Porter J.L."/>
            <person name="Howden B."/>
            <person name="Hertweck C."/>
            <person name="Stinear T.P."/>
            <person name="Pidot S.J."/>
        </authorList>
    </citation>
    <scope>NUCLEOTIDE SEQUENCE [LARGE SCALE GENOMIC DNA]</scope>
    <source>
        <strain evidence="1 2">AUSMDU00012717</strain>
    </source>
</reference>
<organism evidence="1 2">
    <name type="scientific">Nocardia arthritidis</name>
    <dbReference type="NCBI Taxonomy" id="228602"/>
    <lineage>
        <taxon>Bacteria</taxon>
        <taxon>Bacillati</taxon>
        <taxon>Actinomycetota</taxon>
        <taxon>Actinomycetes</taxon>
        <taxon>Mycobacteriales</taxon>
        <taxon>Nocardiaceae</taxon>
        <taxon>Nocardia</taxon>
    </lineage>
</organism>
<evidence type="ECO:0000313" key="1">
    <source>
        <dbReference type="EMBL" id="QIS15514.1"/>
    </source>
</evidence>
<keyword evidence="2" id="KW-1185">Reference proteome</keyword>